<reference evidence="2 3" key="1">
    <citation type="journal article" date="2011" name="J. Bacteriol.">
        <title>Complete genome sequence of Amycolicicoccus subflavus DQS3-9A1T, an actinomycete isolated from crude oil-polluted soil.</title>
        <authorList>
            <person name="Cai M."/>
            <person name="Chen W.M."/>
            <person name="Nie Y."/>
            <person name="Chi C.Q."/>
            <person name="Wang Y.N."/>
            <person name="Tang Y.Q."/>
            <person name="Li G.Y."/>
            <person name="Wu X.L."/>
        </authorList>
    </citation>
    <scope>NUCLEOTIDE SEQUENCE [LARGE SCALE GENOMIC DNA]</scope>
    <source>
        <strain evidence="3">DSM 45089 / DQS3-9A1</strain>
    </source>
</reference>
<gene>
    <name evidence="2" type="ordered locus">AS9A_1749</name>
</gene>
<dbReference type="Proteomes" id="UP000009235">
    <property type="component" value="Chromosome"/>
</dbReference>
<accession>F6EKR2</accession>
<sequence>MLACAVYFREPPVPFREQAEPLGGLCSPEPTGSGAAGRNSVIRKG</sequence>
<proteinExistence type="predicted"/>
<evidence type="ECO:0000256" key="1">
    <source>
        <dbReference type="SAM" id="MobiDB-lite"/>
    </source>
</evidence>
<keyword evidence="3" id="KW-1185">Reference proteome</keyword>
<protein>
    <submittedName>
        <fullName evidence="2">Uncharacterized protein</fullName>
    </submittedName>
</protein>
<name>F6EKR2_HOYSD</name>
<dbReference type="HOGENOM" id="CLU_3195315_0_0_11"/>
<dbReference type="AlphaFoldDB" id="F6EKR2"/>
<dbReference type="KEGG" id="asd:AS9A_1749"/>
<evidence type="ECO:0000313" key="2">
    <source>
        <dbReference type="EMBL" id="AEF40198.1"/>
    </source>
</evidence>
<dbReference type="STRING" id="443218.AS9A_1749"/>
<feature type="region of interest" description="Disordered" evidence="1">
    <location>
        <begin position="18"/>
        <end position="45"/>
    </location>
</feature>
<organism evidence="2 3">
    <name type="scientific">Hoyosella subflava (strain DSM 45089 / JCM 17490 / NBRC 109087 / DQS3-9A1)</name>
    <name type="common">Amycolicicoccus subflavus</name>
    <dbReference type="NCBI Taxonomy" id="443218"/>
    <lineage>
        <taxon>Bacteria</taxon>
        <taxon>Bacillati</taxon>
        <taxon>Actinomycetota</taxon>
        <taxon>Actinomycetes</taxon>
        <taxon>Mycobacteriales</taxon>
        <taxon>Hoyosellaceae</taxon>
        <taxon>Hoyosella</taxon>
    </lineage>
</organism>
<dbReference type="EMBL" id="CP002786">
    <property type="protein sequence ID" value="AEF40198.1"/>
    <property type="molecule type" value="Genomic_DNA"/>
</dbReference>
<evidence type="ECO:0000313" key="3">
    <source>
        <dbReference type="Proteomes" id="UP000009235"/>
    </source>
</evidence>